<dbReference type="EMBL" id="AJWJ01000087">
    <property type="protein sequence ID" value="KAF2075745.1"/>
    <property type="molecule type" value="Genomic_DNA"/>
</dbReference>
<name>A0A8J4PY12_9MYCE</name>
<evidence type="ECO:0000313" key="1">
    <source>
        <dbReference type="EMBL" id="KAF2075745.1"/>
    </source>
</evidence>
<sequence>MIFKNLSTISNPLKEISSKTLVNQSSMPTNKSGVDLNACWYVQGIGGPVIWVNDNANPHVSYQSLPPKNVFYC</sequence>
<protein>
    <submittedName>
        <fullName evidence="1">Uncharacterized protein</fullName>
    </submittedName>
</protein>
<dbReference type="AlphaFoldDB" id="A0A8J4PY12"/>
<reference evidence="1" key="1">
    <citation type="submission" date="2020-01" db="EMBL/GenBank/DDBJ databases">
        <title>Development of genomics and gene disruption for Polysphondylium violaceum indicates a role for the polyketide synthase stlB in stalk morphogenesis.</title>
        <authorList>
            <person name="Narita B."/>
            <person name="Kawabe Y."/>
            <person name="Kin K."/>
            <person name="Saito T."/>
            <person name="Gibbs R."/>
            <person name="Kuspa A."/>
            <person name="Muzny D."/>
            <person name="Queller D."/>
            <person name="Richards S."/>
            <person name="Strassman J."/>
            <person name="Sucgang R."/>
            <person name="Worley K."/>
            <person name="Schaap P."/>
        </authorList>
    </citation>
    <scope>NUCLEOTIDE SEQUENCE</scope>
    <source>
        <strain evidence="1">QSvi11</strain>
    </source>
</reference>
<keyword evidence="2" id="KW-1185">Reference proteome</keyword>
<accession>A0A8J4PY12</accession>
<gene>
    <name evidence="1" type="ORF">CYY_002927</name>
</gene>
<organism evidence="1 2">
    <name type="scientific">Polysphondylium violaceum</name>
    <dbReference type="NCBI Taxonomy" id="133409"/>
    <lineage>
        <taxon>Eukaryota</taxon>
        <taxon>Amoebozoa</taxon>
        <taxon>Evosea</taxon>
        <taxon>Eumycetozoa</taxon>
        <taxon>Dictyostelia</taxon>
        <taxon>Dictyosteliales</taxon>
        <taxon>Dictyosteliaceae</taxon>
        <taxon>Polysphondylium</taxon>
    </lineage>
</organism>
<evidence type="ECO:0000313" key="2">
    <source>
        <dbReference type="Proteomes" id="UP000695562"/>
    </source>
</evidence>
<dbReference type="Proteomes" id="UP000695562">
    <property type="component" value="Unassembled WGS sequence"/>
</dbReference>
<proteinExistence type="predicted"/>
<comment type="caution">
    <text evidence="1">The sequence shown here is derived from an EMBL/GenBank/DDBJ whole genome shotgun (WGS) entry which is preliminary data.</text>
</comment>